<proteinExistence type="predicted"/>
<dbReference type="AlphaFoldDB" id="A0A4W2CQF4"/>
<dbReference type="PANTHER" id="PTHR19446">
    <property type="entry name" value="REVERSE TRANSCRIPTASES"/>
    <property type="match status" value="1"/>
</dbReference>
<evidence type="ECO:0000313" key="3">
    <source>
        <dbReference type="Ensembl" id="ENSBIXP00000014087.1"/>
    </source>
</evidence>
<dbReference type="Proteomes" id="UP000314981">
    <property type="component" value="Chromosome 16"/>
</dbReference>
<dbReference type="PROSITE" id="PS50878">
    <property type="entry name" value="RT_POL"/>
    <property type="match status" value="1"/>
</dbReference>
<dbReference type="EC" id="2.7.7.49" evidence="1"/>
<reference evidence="3" key="3">
    <citation type="submission" date="2025-09" db="UniProtKB">
        <authorList>
            <consortium name="Ensembl"/>
        </authorList>
    </citation>
    <scope>IDENTIFICATION</scope>
</reference>
<reference evidence="3" key="2">
    <citation type="submission" date="2025-08" db="UniProtKB">
        <authorList>
            <consortium name="Ensembl"/>
        </authorList>
    </citation>
    <scope>IDENTIFICATION</scope>
</reference>
<dbReference type="Pfam" id="PF00078">
    <property type="entry name" value="RVT_1"/>
    <property type="match status" value="1"/>
</dbReference>
<dbReference type="STRING" id="30522.A0A4W2CQF4"/>
<keyword evidence="4" id="KW-1185">Reference proteome</keyword>
<dbReference type="InterPro" id="IPR000477">
    <property type="entry name" value="RT_dom"/>
</dbReference>
<reference evidence="3 4" key="1">
    <citation type="submission" date="2018-11" db="EMBL/GenBank/DDBJ databases">
        <title>Haplotype-resolved cattle genomes.</title>
        <authorList>
            <person name="Low W.Y."/>
            <person name="Tearle R."/>
            <person name="Bickhart D.M."/>
            <person name="Rosen B.D."/>
            <person name="Koren S."/>
            <person name="Rhie A."/>
            <person name="Hiendleder S."/>
            <person name="Phillippy A.M."/>
            <person name="Smith T.P.L."/>
            <person name="Williams J.L."/>
        </authorList>
    </citation>
    <scope>NUCLEOTIDE SEQUENCE [LARGE SCALE GENOMIC DNA]</scope>
</reference>
<dbReference type="GO" id="GO:0003964">
    <property type="term" value="F:RNA-directed DNA polymerase activity"/>
    <property type="evidence" value="ECO:0007669"/>
    <property type="project" value="UniProtKB-EC"/>
</dbReference>
<protein>
    <recommendedName>
        <fullName evidence="1">RNA-directed DNA polymerase</fullName>
        <ecNumber evidence="1">2.7.7.49</ecNumber>
    </recommendedName>
</protein>
<dbReference type="InterPro" id="IPR043502">
    <property type="entry name" value="DNA/RNA_pol_sf"/>
</dbReference>
<organism evidence="3 4">
    <name type="scientific">Bos indicus x Bos taurus</name>
    <name type="common">Hybrid cattle</name>
    <dbReference type="NCBI Taxonomy" id="30522"/>
    <lineage>
        <taxon>Eukaryota</taxon>
        <taxon>Metazoa</taxon>
        <taxon>Chordata</taxon>
        <taxon>Craniata</taxon>
        <taxon>Vertebrata</taxon>
        <taxon>Euteleostomi</taxon>
        <taxon>Mammalia</taxon>
        <taxon>Eutheria</taxon>
        <taxon>Laurasiatheria</taxon>
        <taxon>Artiodactyla</taxon>
        <taxon>Ruminantia</taxon>
        <taxon>Pecora</taxon>
        <taxon>Bovidae</taxon>
        <taxon>Bovinae</taxon>
        <taxon>Bos</taxon>
    </lineage>
</organism>
<evidence type="ECO:0000259" key="2">
    <source>
        <dbReference type="PROSITE" id="PS50878"/>
    </source>
</evidence>
<dbReference type="Ensembl" id="ENSBIXT00000024813.1">
    <property type="protein sequence ID" value="ENSBIXP00000014087.1"/>
    <property type="gene ID" value="ENSBIXG00000018869.1"/>
</dbReference>
<dbReference type="SUPFAM" id="SSF56672">
    <property type="entry name" value="DNA/RNA polymerases"/>
    <property type="match status" value="1"/>
</dbReference>
<name>A0A4W2CQF4_BOBOX</name>
<evidence type="ECO:0000256" key="1">
    <source>
        <dbReference type="ARBA" id="ARBA00012493"/>
    </source>
</evidence>
<accession>A0A4W2CQF4</accession>
<dbReference type="CDD" id="cd01650">
    <property type="entry name" value="RT_nLTR_like"/>
    <property type="match status" value="1"/>
</dbReference>
<dbReference type="OMA" id="QNTRSIH"/>
<sequence length="339" mass="39448">MDNLEEMHRSLEKFNLPRLNQEEIEIMNKPITNTEIQTVIKNLPKNKSTGPDDFTGDICKTFREELMPIFLKLFQKTAEDGTLPNSFYEAPITLIPKPGKDNTKKENYRQILLMNIDAKIPPKIIANIIRQHVKKLIHHDQVRFIPGMQGFFNIHKSINAIHHINKLKYINHMIISIDAEKDFDKIQHPFMIKNASKNGHRRNLDVVKAIYDKPKANIISNGEKLKAFPPRSGTRQGCPLSPLLLNIVLEVLAMTIREEKEIKRIQIRNEEVKLSLFADDMILYIENPKETIRKLLVNSAKSQNTRSIHRNHLYSYTLTMKNQKENLRNQSHSPLQQKE</sequence>
<evidence type="ECO:0000313" key="4">
    <source>
        <dbReference type="Proteomes" id="UP000314981"/>
    </source>
</evidence>
<feature type="domain" description="Reverse transcriptase" evidence="2">
    <location>
        <begin position="76"/>
        <end position="339"/>
    </location>
</feature>